<evidence type="ECO:0000256" key="8">
    <source>
        <dbReference type="ARBA" id="ARBA00022989"/>
    </source>
</evidence>
<dbReference type="AlphaFoldDB" id="A0A1Y6D4B0"/>
<dbReference type="InterPro" id="IPR006260">
    <property type="entry name" value="TonB/TolA_C"/>
</dbReference>
<keyword evidence="5" id="KW-0997">Cell inner membrane</keyword>
<dbReference type="PANTHER" id="PTHR33446:SF2">
    <property type="entry name" value="PROTEIN TONB"/>
    <property type="match status" value="1"/>
</dbReference>
<comment type="similarity">
    <text evidence="2">Belongs to the TonB family.</text>
</comment>
<evidence type="ECO:0000256" key="3">
    <source>
        <dbReference type="ARBA" id="ARBA00022448"/>
    </source>
</evidence>
<dbReference type="PRINTS" id="PR01217">
    <property type="entry name" value="PRICHEXTENSN"/>
</dbReference>
<accession>A0A1Y6D4B0</accession>
<dbReference type="PROSITE" id="PS52015">
    <property type="entry name" value="TONB_CTD"/>
    <property type="match status" value="1"/>
</dbReference>
<dbReference type="GO" id="GO:0031992">
    <property type="term" value="F:energy transducer activity"/>
    <property type="evidence" value="ECO:0007669"/>
    <property type="project" value="TreeGrafter"/>
</dbReference>
<keyword evidence="6 11" id="KW-0812">Transmembrane</keyword>
<dbReference type="NCBIfam" id="TIGR01352">
    <property type="entry name" value="tonB_Cterm"/>
    <property type="match status" value="1"/>
</dbReference>
<evidence type="ECO:0000256" key="9">
    <source>
        <dbReference type="ARBA" id="ARBA00023136"/>
    </source>
</evidence>
<dbReference type="GO" id="GO:0055085">
    <property type="term" value="P:transmembrane transport"/>
    <property type="evidence" value="ECO:0007669"/>
    <property type="project" value="InterPro"/>
</dbReference>
<keyword evidence="7" id="KW-0653">Protein transport</keyword>
<dbReference type="PANTHER" id="PTHR33446">
    <property type="entry name" value="PROTEIN TONB-RELATED"/>
    <property type="match status" value="1"/>
</dbReference>
<evidence type="ECO:0000256" key="5">
    <source>
        <dbReference type="ARBA" id="ARBA00022519"/>
    </source>
</evidence>
<evidence type="ECO:0000256" key="10">
    <source>
        <dbReference type="SAM" id="MobiDB-lite"/>
    </source>
</evidence>
<evidence type="ECO:0000256" key="7">
    <source>
        <dbReference type="ARBA" id="ARBA00022927"/>
    </source>
</evidence>
<dbReference type="Pfam" id="PF03544">
    <property type="entry name" value="TonB_C"/>
    <property type="match status" value="1"/>
</dbReference>
<dbReference type="STRING" id="1760988.SAMN02949497_2577"/>
<dbReference type="RefSeq" id="WP_176225212.1">
    <property type="nucleotide sequence ID" value="NZ_FXAM01000001.1"/>
</dbReference>
<dbReference type="EMBL" id="FXAM01000001">
    <property type="protein sequence ID" value="SMF95224.1"/>
    <property type="molecule type" value="Genomic_DNA"/>
</dbReference>
<reference evidence="13 14" key="1">
    <citation type="submission" date="2016-12" db="EMBL/GenBank/DDBJ databases">
        <authorList>
            <person name="Song W.-J."/>
            <person name="Kurnit D.M."/>
        </authorList>
    </citation>
    <scope>NUCLEOTIDE SEQUENCE [LARGE SCALE GENOMIC DNA]</scope>
    <source>
        <strain evidence="13 14">175</strain>
    </source>
</reference>
<keyword evidence="4" id="KW-1003">Cell membrane</keyword>
<feature type="transmembrane region" description="Helical" evidence="11">
    <location>
        <begin position="12"/>
        <end position="29"/>
    </location>
</feature>
<feature type="compositionally biased region" description="Pro residues" evidence="10">
    <location>
        <begin position="59"/>
        <end position="96"/>
    </location>
</feature>
<dbReference type="SUPFAM" id="SSF74653">
    <property type="entry name" value="TolA/TonB C-terminal domain"/>
    <property type="match status" value="1"/>
</dbReference>
<evidence type="ECO:0000256" key="11">
    <source>
        <dbReference type="SAM" id="Phobius"/>
    </source>
</evidence>
<evidence type="ECO:0000256" key="2">
    <source>
        <dbReference type="ARBA" id="ARBA00006555"/>
    </source>
</evidence>
<keyword evidence="9 11" id="KW-0472">Membrane</keyword>
<keyword evidence="3" id="KW-0813">Transport</keyword>
<evidence type="ECO:0000256" key="4">
    <source>
        <dbReference type="ARBA" id="ARBA00022475"/>
    </source>
</evidence>
<organism evidence="13 14">
    <name type="scientific">Methylomagnum ishizawai</name>
    <dbReference type="NCBI Taxonomy" id="1760988"/>
    <lineage>
        <taxon>Bacteria</taxon>
        <taxon>Pseudomonadati</taxon>
        <taxon>Pseudomonadota</taxon>
        <taxon>Gammaproteobacteria</taxon>
        <taxon>Methylococcales</taxon>
        <taxon>Methylococcaceae</taxon>
        <taxon>Methylomagnum</taxon>
    </lineage>
</organism>
<gene>
    <name evidence="13" type="ORF">SAMN02949497_2577</name>
</gene>
<dbReference type="GO" id="GO:0015031">
    <property type="term" value="P:protein transport"/>
    <property type="evidence" value="ECO:0007669"/>
    <property type="project" value="UniProtKB-KW"/>
</dbReference>
<dbReference type="Proteomes" id="UP000192923">
    <property type="component" value="Unassembled WGS sequence"/>
</dbReference>
<dbReference type="Gene3D" id="3.30.1150.10">
    <property type="match status" value="1"/>
</dbReference>
<evidence type="ECO:0000259" key="12">
    <source>
        <dbReference type="PROSITE" id="PS52015"/>
    </source>
</evidence>
<feature type="domain" description="TonB C-terminal" evidence="12">
    <location>
        <begin position="158"/>
        <end position="252"/>
    </location>
</feature>
<evidence type="ECO:0000256" key="6">
    <source>
        <dbReference type="ARBA" id="ARBA00022692"/>
    </source>
</evidence>
<feature type="region of interest" description="Disordered" evidence="10">
    <location>
        <begin position="50"/>
        <end position="155"/>
    </location>
</feature>
<sequence length="252" mass="27118">MDGEEHPTRLWSLLAVLVVSLHFLALVWLKQAHVPIQEKPPVPPPMDVALVAAEIPQPQAAPEPVPQPPAPPPPPQKVEPPPPKPKPVVKPPPPKPVVKKVVKPAPKPVQKSPDAPPRPEPTPERDSAPPEPPRESAHAVEAPVPPRAAPVVKAPTPVSVAHGRLLSRPEPHYPASAKSRGLTGHVKVKIWVSASAEVEKVAVVQSSGHEILDEAAVETVRDRWRFSASMKGDTPVSDTYEVVIKFTLKQAD</sequence>
<evidence type="ECO:0000313" key="13">
    <source>
        <dbReference type="EMBL" id="SMF95224.1"/>
    </source>
</evidence>
<protein>
    <submittedName>
        <fullName evidence="13">Protein TonB</fullName>
    </submittedName>
</protein>
<comment type="subcellular location">
    <subcellularLocation>
        <location evidence="1">Cell inner membrane</location>
        <topology evidence="1">Single-pass membrane protein</topology>
        <orientation evidence="1">Periplasmic side</orientation>
    </subcellularLocation>
</comment>
<dbReference type="InterPro" id="IPR051045">
    <property type="entry name" value="TonB-dependent_transducer"/>
</dbReference>
<proteinExistence type="inferred from homology"/>
<evidence type="ECO:0000313" key="14">
    <source>
        <dbReference type="Proteomes" id="UP000192923"/>
    </source>
</evidence>
<evidence type="ECO:0000256" key="1">
    <source>
        <dbReference type="ARBA" id="ARBA00004383"/>
    </source>
</evidence>
<name>A0A1Y6D4B0_9GAMM</name>
<dbReference type="InterPro" id="IPR037682">
    <property type="entry name" value="TonB_C"/>
</dbReference>
<feature type="compositionally biased region" description="Basic and acidic residues" evidence="10">
    <location>
        <begin position="121"/>
        <end position="138"/>
    </location>
</feature>
<keyword evidence="14" id="KW-1185">Reference proteome</keyword>
<keyword evidence="8 11" id="KW-1133">Transmembrane helix</keyword>
<dbReference type="GO" id="GO:0098797">
    <property type="term" value="C:plasma membrane protein complex"/>
    <property type="evidence" value="ECO:0007669"/>
    <property type="project" value="TreeGrafter"/>
</dbReference>